<accession>A0A2T6BZ03</accession>
<comment type="caution">
    <text evidence="3">The sequence shown here is derived from an EMBL/GenBank/DDBJ whole genome shotgun (WGS) entry which is preliminary data.</text>
</comment>
<feature type="transmembrane region" description="Helical" evidence="1">
    <location>
        <begin position="221"/>
        <end position="243"/>
    </location>
</feature>
<keyword evidence="4" id="KW-1185">Reference proteome</keyword>
<dbReference type="RefSeq" id="WP_108022597.1">
    <property type="nucleotide sequence ID" value="NZ_QBKR01000007.1"/>
</dbReference>
<feature type="transmembrane region" description="Helical" evidence="1">
    <location>
        <begin position="331"/>
        <end position="354"/>
    </location>
</feature>
<evidence type="ECO:0000313" key="3">
    <source>
        <dbReference type="EMBL" id="PTX61301.1"/>
    </source>
</evidence>
<dbReference type="EMBL" id="QBKR01000007">
    <property type="protein sequence ID" value="PTX61301.1"/>
    <property type="molecule type" value="Genomic_DNA"/>
</dbReference>
<dbReference type="InterPro" id="IPR011642">
    <property type="entry name" value="Gate_dom"/>
</dbReference>
<feature type="transmembrane region" description="Helical" evidence="1">
    <location>
        <begin position="405"/>
        <end position="426"/>
    </location>
</feature>
<feature type="transmembrane region" description="Helical" evidence="1">
    <location>
        <begin position="374"/>
        <end position="393"/>
    </location>
</feature>
<feature type="transmembrane region" description="Helical" evidence="1">
    <location>
        <begin position="438"/>
        <end position="459"/>
    </location>
</feature>
<proteinExistence type="predicted"/>
<sequence>MREAAEKKRAEGPVLSFSPGDYLWFIIPSVLGILLFMIPIPSNESLTIPIAFVADLINQHFEAWLPTVMTYMMVLSVAGSILVRTLPSGFLKKQSFLFNLFNISNFWLSVRFLGMVFAVMTLYRFGPGWVYSDNTGGLLMYDLVPLLFSIFLLAGLFLPLLLNFGLLELCGALLTKVMRPLFTLPGRSSMDCIASWVGDGTIGVLITTKQYEGGYYTKREAAVIGTTFSVVSITFSIVVISYLKLEPYFVPYYLTIIFSGLIAALIMPRIPPLSRKPDTPYEAAEYKTEEVRPSLRSNLKWGLDQAVTKARNNKRILSLVKEGLQNVVEMWAGVVPVVMAIGTVALIIAEFTPVFQLLGYPFVWLLSAMQVPEAAAAAPTMVLGFADMFLPAVVGSGIESELTRFVIACISVTQLIYMSEIGGLLLGSKLPIHFKDLVIIFLERTLITLPIITAIAHILF</sequence>
<feature type="transmembrane region" description="Helical" evidence="1">
    <location>
        <begin position="63"/>
        <end position="86"/>
    </location>
</feature>
<dbReference type="Pfam" id="PF07670">
    <property type="entry name" value="Gate"/>
    <property type="match status" value="1"/>
</dbReference>
<keyword evidence="1" id="KW-0472">Membrane</keyword>
<gene>
    <name evidence="3" type="ORF">C8P63_10796</name>
</gene>
<dbReference type="Proteomes" id="UP000244240">
    <property type="component" value="Unassembled WGS sequence"/>
</dbReference>
<dbReference type="AlphaFoldDB" id="A0A2T6BZ03"/>
<protein>
    <submittedName>
        <fullName evidence="3">Nucleoside recognition membrane protein YjiH</fullName>
    </submittedName>
</protein>
<feature type="transmembrane region" description="Helical" evidence="1">
    <location>
        <begin position="249"/>
        <end position="267"/>
    </location>
</feature>
<keyword evidence="1" id="KW-1133">Transmembrane helix</keyword>
<keyword evidence="1" id="KW-0812">Transmembrane</keyword>
<organism evidence="3 4">
    <name type="scientific">Melghirimyces profundicolus</name>
    <dbReference type="NCBI Taxonomy" id="1242148"/>
    <lineage>
        <taxon>Bacteria</taxon>
        <taxon>Bacillati</taxon>
        <taxon>Bacillota</taxon>
        <taxon>Bacilli</taxon>
        <taxon>Bacillales</taxon>
        <taxon>Thermoactinomycetaceae</taxon>
        <taxon>Melghirimyces</taxon>
    </lineage>
</organism>
<name>A0A2T6BZ03_9BACL</name>
<evidence type="ECO:0000256" key="1">
    <source>
        <dbReference type="SAM" id="Phobius"/>
    </source>
</evidence>
<feature type="transmembrane region" description="Helical" evidence="1">
    <location>
        <begin position="106"/>
        <end position="126"/>
    </location>
</feature>
<feature type="transmembrane region" description="Helical" evidence="1">
    <location>
        <begin position="146"/>
        <end position="174"/>
    </location>
</feature>
<reference evidence="3 4" key="1">
    <citation type="submission" date="2018-04" db="EMBL/GenBank/DDBJ databases">
        <title>Genomic Encyclopedia of Archaeal and Bacterial Type Strains, Phase II (KMG-II): from individual species to whole genera.</title>
        <authorList>
            <person name="Goeker M."/>
        </authorList>
    </citation>
    <scope>NUCLEOTIDE SEQUENCE [LARGE SCALE GENOMIC DNA]</scope>
    <source>
        <strain evidence="3 4">DSM 45787</strain>
    </source>
</reference>
<feature type="transmembrane region" description="Helical" evidence="1">
    <location>
        <begin position="21"/>
        <end position="40"/>
    </location>
</feature>
<feature type="domain" description="Nucleoside transporter/FeoB GTPase Gate" evidence="2">
    <location>
        <begin position="147"/>
        <end position="243"/>
    </location>
</feature>
<evidence type="ECO:0000259" key="2">
    <source>
        <dbReference type="Pfam" id="PF07670"/>
    </source>
</evidence>
<dbReference type="OrthoDB" id="1633380at2"/>
<evidence type="ECO:0000313" key="4">
    <source>
        <dbReference type="Proteomes" id="UP000244240"/>
    </source>
</evidence>